<dbReference type="PANTHER" id="PTHR43880:SF12">
    <property type="entry name" value="ALCOHOL DEHYDROGENASE CLASS-3"/>
    <property type="match status" value="1"/>
</dbReference>
<evidence type="ECO:0000256" key="3">
    <source>
        <dbReference type="ARBA" id="ARBA00023002"/>
    </source>
</evidence>
<dbReference type="EMBL" id="JAAGBB010000026">
    <property type="protein sequence ID" value="MBR0666827.1"/>
    <property type="molecule type" value="Genomic_DNA"/>
</dbReference>
<proteinExistence type="inferred from homology"/>
<dbReference type="Pfam" id="PF08240">
    <property type="entry name" value="ADH_N"/>
    <property type="match status" value="1"/>
</dbReference>
<name>A0ABS5F2P6_9PROT</name>
<feature type="domain" description="Enoyl reductase (ER)" evidence="6">
    <location>
        <begin position="18"/>
        <end position="368"/>
    </location>
</feature>
<dbReference type="SUPFAM" id="SSF50129">
    <property type="entry name" value="GroES-like"/>
    <property type="match status" value="2"/>
</dbReference>
<keyword evidence="4" id="KW-0520">NAD</keyword>
<sequence>MRMKAAVLREQGLPKPYAESRPLSIEEVELDPPGEGEVLIEVAAAGLCHSDLSTIENLRPRKLPTIPGHEASGIVREIGSGVHGLKPGDHVVSVFVSACGECRWCGNGKPNLCPTSTASKAAGTLASGARRLRLAAEPINHYSGLSVFAEFAVVARNSVVRIDPDIPLETAAIFGCAVMTGAGAVFNTAKVTPGALVAVVGLGGVGMNAVLAARVAGAARIVAVDVQPAKLALAQELGATEGFLATEPGAVEAIRDATSGGLDIVIETAGSLKAMEFAYAITARGGSTVTAGLPDVSHRFAVPLSAMVAEERSIRASYMGSCVAPRDIPMLLDLWRRGRLPVERLVSGRIPLADVNAGFDRLSEGAVLRQLLIPSL</sequence>
<gene>
    <name evidence="7" type="ORF">GXW71_20875</name>
</gene>
<accession>A0ABS5F2P6</accession>
<dbReference type="Gene3D" id="3.40.50.720">
    <property type="entry name" value="NAD(P)-binding Rossmann-like Domain"/>
    <property type="match status" value="1"/>
</dbReference>
<protein>
    <submittedName>
        <fullName evidence="7">Alcohol dehydrogenase catalytic domain-containing protein</fullName>
    </submittedName>
</protein>
<dbReference type="InterPro" id="IPR020843">
    <property type="entry name" value="ER"/>
</dbReference>
<evidence type="ECO:0000256" key="5">
    <source>
        <dbReference type="RuleBase" id="RU361277"/>
    </source>
</evidence>
<dbReference type="SUPFAM" id="SSF51735">
    <property type="entry name" value="NAD(P)-binding Rossmann-fold domains"/>
    <property type="match status" value="1"/>
</dbReference>
<dbReference type="PANTHER" id="PTHR43880">
    <property type="entry name" value="ALCOHOL DEHYDROGENASE"/>
    <property type="match status" value="1"/>
</dbReference>
<dbReference type="InterPro" id="IPR002328">
    <property type="entry name" value="ADH_Zn_CS"/>
</dbReference>
<dbReference type="InterPro" id="IPR013149">
    <property type="entry name" value="ADH-like_C"/>
</dbReference>
<reference evidence="8" key="1">
    <citation type="journal article" date="2021" name="Syst. Appl. Microbiol.">
        <title>Roseomonas hellenica sp. nov., isolated from roots of wild-growing Alkanna tinctoria.</title>
        <authorList>
            <person name="Rat A."/>
            <person name="Naranjo H.D."/>
            <person name="Lebbe L."/>
            <person name="Cnockaert M."/>
            <person name="Krigas N."/>
            <person name="Grigoriadou K."/>
            <person name="Maloupa E."/>
            <person name="Willems A."/>
        </authorList>
    </citation>
    <scope>NUCLEOTIDE SEQUENCE [LARGE SCALE GENOMIC DNA]</scope>
    <source>
        <strain evidence="8">LMG 31523</strain>
    </source>
</reference>
<keyword evidence="1 5" id="KW-0479">Metal-binding</keyword>
<dbReference type="Gene3D" id="3.90.180.10">
    <property type="entry name" value="Medium-chain alcohol dehydrogenases, catalytic domain"/>
    <property type="match status" value="1"/>
</dbReference>
<evidence type="ECO:0000259" key="6">
    <source>
        <dbReference type="SMART" id="SM00829"/>
    </source>
</evidence>
<evidence type="ECO:0000313" key="7">
    <source>
        <dbReference type="EMBL" id="MBR0666827.1"/>
    </source>
</evidence>
<keyword evidence="2 5" id="KW-0862">Zinc</keyword>
<dbReference type="InterPro" id="IPR036291">
    <property type="entry name" value="NAD(P)-bd_dom_sf"/>
</dbReference>
<organism evidence="7 8">
    <name type="scientific">Plastoroseomonas hellenica</name>
    <dbReference type="NCBI Taxonomy" id="2687306"/>
    <lineage>
        <taxon>Bacteria</taxon>
        <taxon>Pseudomonadati</taxon>
        <taxon>Pseudomonadota</taxon>
        <taxon>Alphaproteobacteria</taxon>
        <taxon>Acetobacterales</taxon>
        <taxon>Acetobacteraceae</taxon>
        <taxon>Plastoroseomonas</taxon>
    </lineage>
</organism>
<comment type="caution">
    <text evidence="7">The sequence shown here is derived from an EMBL/GenBank/DDBJ whole genome shotgun (WGS) entry which is preliminary data.</text>
</comment>
<dbReference type="InterPro" id="IPR013154">
    <property type="entry name" value="ADH-like_N"/>
</dbReference>
<keyword evidence="3" id="KW-0560">Oxidoreductase</keyword>
<dbReference type="CDD" id="cd08281">
    <property type="entry name" value="liver_ADH_like1"/>
    <property type="match status" value="1"/>
</dbReference>
<evidence type="ECO:0000256" key="4">
    <source>
        <dbReference type="ARBA" id="ARBA00023027"/>
    </source>
</evidence>
<evidence type="ECO:0000256" key="2">
    <source>
        <dbReference type="ARBA" id="ARBA00022833"/>
    </source>
</evidence>
<keyword evidence="8" id="KW-1185">Reference proteome</keyword>
<evidence type="ECO:0000256" key="1">
    <source>
        <dbReference type="ARBA" id="ARBA00022723"/>
    </source>
</evidence>
<dbReference type="Proteomes" id="UP001196870">
    <property type="component" value="Unassembled WGS sequence"/>
</dbReference>
<dbReference type="Pfam" id="PF00107">
    <property type="entry name" value="ADH_zinc_N"/>
    <property type="match status" value="1"/>
</dbReference>
<dbReference type="InterPro" id="IPR011032">
    <property type="entry name" value="GroES-like_sf"/>
</dbReference>
<comment type="cofactor">
    <cofactor evidence="5">
        <name>Zn(2+)</name>
        <dbReference type="ChEBI" id="CHEBI:29105"/>
    </cofactor>
</comment>
<evidence type="ECO:0000313" key="8">
    <source>
        <dbReference type="Proteomes" id="UP001196870"/>
    </source>
</evidence>
<comment type="similarity">
    <text evidence="5">Belongs to the zinc-containing alcohol dehydrogenase family.</text>
</comment>
<dbReference type="PROSITE" id="PS00059">
    <property type="entry name" value="ADH_ZINC"/>
    <property type="match status" value="1"/>
</dbReference>
<dbReference type="SMART" id="SM00829">
    <property type="entry name" value="PKS_ER"/>
    <property type="match status" value="1"/>
</dbReference>
<dbReference type="RefSeq" id="WP_211854605.1">
    <property type="nucleotide sequence ID" value="NZ_JAAGBB010000026.1"/>
</dbReference>